<dbReference type="Pfam" id="PF12704">
    <property type="entry name" value="MacB_PCD"/>
    <property type="match status" value="1"/>
</dbReference>
<proteinExistence type="predicted"/>
<dbReference type="OrthoDB" id="5933722at2"/>
<dbReference type="Proteomes" id="UP000003586">
    <property type="component" value="Chromosome"/>
</dbReference>
<evidence type="ECO:0000259" key="8">
    <source>
        <dbReference type="Pfam" id="PF12704"/>
    </source>
</evidence>
<comment type="subcellular location">
    <subcellularLocation>
        <location evidence="1">Cell membrane</location>
        <topology evidence="1">Multi-pass membrane protein</topology>
    </subcellularLocation>
</comment>
<dbReference type="EMBL" id="CP007035">
    <property type="protein sequence ID" value="AHF15034.1"/>
    <property type="molecule type" value="Genomic_DNA"/>
</dbReference>
<dbReference type="STRING" id="929713.NIASO_07430"/>
<feature type="transmembrane region" description="Helical" evidence="6">
    <location>
        <begin position="676"/>
        <end position="697"/>
    </location>
</feature>
<keyword evidence="5 6" id="KW-0472">Membrane</keyword>
<feature type="transmembrane region" description="Helical" evidence="6">
    <location>
        <begin position="382"/>
        <end position="405"/>
    </location>
</feature>
<feature type="transmembrane region" description="Helical" evidence="6">
    <location>
        <begin position="756"/>
        <end position="777"/>
    </location>
</feature>
<evidence type="ECO:0000313" key="9">
    <source>
        <dbReference type="EMBL" id="AHF15034.1"/>
    </source>
</evidence>
<dbReference type="PANTHER" id="PTHR30572:SF18">
    <property type="entry name" value="ABC-TYPE MACROLIDE FAMILY EXPORT SYSTEM PERMEASE COMPONENT 2"/>
    <property type="match status" value="1"/>
</dbReference>
<evidence type="ECO:0000313" key="10">
    <source>
        <dbReference type="Proteomes" id="UP000003586"/>
    </source>
</evidence>
<dbReference type="KEGG" id="nso:NIASO_07430"/>
<accession>W0F0Q7</accession>
<dbReference type="PANTHER" id="PTHR30572">
    <property type="entry name" value="MEMBRANE COMPONENT OF TRANSPORTER-RELATED"/>
    <property type="match status" value="1"/>
</dbReference>
<evidence type="ECO:0008006" key="11">
    <source>
        <dbReference type="Google" id="ProtNLM"/>
    </source>
</evidence>
<evidence type="ECO:0000256" key="4">
    <source>
        <dbReference type="ARBA" id="ARBA00022989"/>
    </source>
</evidence>
<dbReference type="InterPro" id="IPR025857">
    <property type="entry name" value="MacB_PCD"/>
</dbReference>
<name>W0F0Q7_9BACT</name>
<evidence type="ECO:0000256" key="3">
    <source>
        <dbReference type="ARBA" id="ARBA00022692"/>
    </source>
</evidence>
<evidence type="ECO:0000256" key="2">
    <source>
        <dbReference type="ARBA" id="ARBA00022475"/>
    </source>
</evidence>
<keyword evidence="10" id="KW-1185">Reference proteome</keyword>
<evidence type="ECO:0000256" key="5">
    <source>
        <dbReference type="ARBA" id="ARBA00023136"/>
    </source>
</evidence>
<feature type="transmembrane region" description="Helical" evidence="6">
    <location>
        <begin position="725"/>
        <end position="744"/>
    </location>
</feature>
<dbReference type="Pfam" id="PF02687">
    <property type="entry name" value="FtsX"/>
    <property type="match status" value="2"/>
</dbReference>
<evidence type="ECO:0000256" key="1">
    <source>
        <dbReference type="ARBA" id="ARBA00004651"/>
    </source>
</evidence>
<sequence>MNRLNLFMIIRGLRRSRSTFIINLAGLSIGIASTLLIYLWVQNELSVNRFFKDAGRIYQVMEQVHNTNKTVTQEYTPDLLAATISKEMPEIERATAVMPASQIPWNFSVSTQGMQQRVFKIKGQFADSNFFRVFSYPLLAGSADNALKNEESVAVSETMAVKLFGTTQHVIGKTLNWSLSNFKGMVTIAAIFKDLPNTAAEQFDICFTHKLFMSPRLFNRTISWDNQAPYTYLVLKKGSNIQAFNKKIEGYLKTKLSYMKTTLFVRPFTDAYLYNNYEEGVLTGGRIEYVRLFSIIGGFILLIACINFINLTTAKASLRLKEIGVKKTLGAARKALVLQGLAESLLLSFFAYLLALLLMFLFLPGFNEVTGKQLSLRPDIPFLVGSVTIILITGLLSGIYPALYLSGFKPVAILKGKLQFSAGEIMARKGLVIFQFFLSAVFLLGVQVLYQQIRYVQHRNLGFNKDQVFYFTIDGPLSNNKEAFMAELKKIKGVKNAGPVVQSFLLPGQGHTTGLDWAGKNPNTSIRFTNIGIGYGAMEAMGLQLIMGRAYSEAYPTDSNAIIFNETAVKAMGLHDPVGKIVQLWGQPRTIVGVVKDFHYASLHDKIEPAFLKIETNEANTVMVGITNGSEQATLAHIKKLYASFAPGYTFDYRFLNDDFQAQYQNEQRISVLSKYMAALAVLISCLGLFALSSFTVERRKKEIGVRKVLGATEPGIIGLLSKDFLGLVLIAVLIALPVAWLAAQKWLGTFYYKITLNPLVFAGVAFLVLLIAFIAVSGQCIRAAAANPVKSLRTE</sequence>
<dbReference type="AlphaFoldDB" id="W0F0Q7"/>
<keyword evidence="3 6" id="KW-0812">Transmembrane</keyword>
<dbReference type="HOGENOM" id="CLU_008713_1_0_10"/>
<feature type="transmembrane region" description="Helical" evidence="6">
    <location>
        <begin position="292"/>
        <end position="314"/>
    </location>
</feature>
<feature type="transmembrane region" description="Helical" evidence="6">
    <location>
        <begin position="335"/>
        <end position="362"/>
    </location>
</feature>
<evidence type="ECO:0000259" key="7">
    <source>
        <dbReference type="Pfam" id="PF02687"/>
    </source>
</evidence>
<dbReference type="GO" id="GO:0022857">
    <property type="term" value="F:transmembrane transporter activity"/>
    <property type="evidence" value="ECO:0007669"/>
    <property type="project" value="TreeGrafter"/>
</dbReference>
<dbReference type="RefSeq" id="WP_008584931.1">
    <property type="nucleotide sequence ID" value="NZ_CP007035.1"/>
</dbReference>
<dbReference type="InterPro" id="IPR003838">
    <property type="entry name" value="ABC3_permease_C"/>
</dbReference>
<gene>
    <name evidence="9" type="ORF">NIASO_07430</name>
</gene>
<feature type="domain" description="MacB-like periplasmic core" evidence="8">
    <location>
        <begin position="21"/>
        <end position="250"/>
    </location>
</feature>
<feature type="domain" description="ABC3 transporter permease C-terminal" evidence="7">
    <location>
        <begin position="677"/>
        <end position="785"/>
    </location>
</feature>
<dbReference type="GO" id="GO:0005886">
    <property type="term" value="C:plasma membrane"/>
    <property type="evidence" value="ECO:0007669"/>
    <property type="project" value="UniProtKB-SubCell"/>
</dbReference>
<protein>
    <recommendedName>
        <fullName evidence="11">Transporter permease</fullName>
    </recommendedName>
</protein>
<evidence type="ECO:0000256" key="6">
    <source>
        <dbReference type="SAM" id="Phobius"/>
    </source>
</evidence>
<feature type="transmembrane region" description="Helical" evidence="6">
    <location>
        <begin position="20"/>
        <end position="41"/>
    </location>
</feature>
<organism evidence="9 10">
    <name type="scientific">Niabella soli DSM 19437</name>
    <dbReference type="NCBI Taxonomy" id="929713"/>
    <lineage>
        <taxon>Bacteria</taxon>
        <taxon>Pseudomonadati</taxon>
        <taxon>Bacteroidota</taxon>
        <taxon>Chitinophagia</taxon>
        <taxon>Chitinophagales</taxon>
        <taxon>Chitinophagaceae</taxon>
        <taxon>Niabella</taxon>
    </lineage>
</organism>
<dbReference type="eggNOG" id="COG0577">
    <property type="taxonomic scope" value="Bacteria"/>
</dbReference>
<reference evidence="9 10" key="1">
    <citation type="submission" date="2013-12" db="EMBL/GenBank/DDBJ databases">
        <authorList>
            <consortium name="DOE Joint Genome Institute"/>
            <person name="Eisen J."/>
            <person name="Huntemann M."/>
            <person name="Han J."/>
            <person name="Chen A."/>
            <person name="Kyrpides N."/>
            <person name="Mavromatis K."/>
            <person name="Markowitz V."/>
            <person name="Palaniappan K."/>
            <person name="Ivanova N."/>
            <person name="Schaumberg A."/>
            <person name="Pati A."/>
            <person name="Liolios K."/>
            <person name="Nordberg H.P."/>
            <person name="Cantor M.N."/>
            <person name="Hua S.X."/>
            <person name="Woyke T."/>
        </authorList>
    </citation>
    <scope>NUCLEOTIDE SEQUENCE [LARGE SCALE GENOMIC DNA]</scope>
    <source>
        <strain evidence="10">DSM 19437</strain>
    </source>
</reference>
<feature type="domain" description="ABC3 transporter permease C-terminal" evidence="7">
    <location>
        <begin position="295"/>
        <end position="408"/>
    </location>
</feature>
<feature type="transmembrane region" description="Helical" evidence="6">
    <location>
        <begin position="426"/>
        <end position="450"/>
    </location>
</feature>
<dbReference type="InterPro" id="IPR050250">
    <property type="entry name" value="Macrolide_Exporter_MacB"/>
</dbReference>
<keyword evidence="2" id="KW-1003">Cell membrane</keyword>
<keyword evidence="4 6" id="KW-1133">Transmembrane helix</keyword>